<dbReference type="InterPro" id="IPR024572">
    <property type="entry name" value="RcnB"/>
</dbReference>
<evidence type="ECO:0000313" key="3">
    <source>
        <dbReference type="EMBL" id="XBU15499.1"/>
    </source>
</evidence>
<dbReference type="EMBL" id="CP157981">
    <property type="protein sequence ID" value="XBU15499.1"/>
    <property type="molecule type" value="Genomic_DNA"/>
</dbReference>
<feature type="compositionally biased region" description="Basic and acidic residues" evidence="1">
    <location>
        <begin position="43"/>
        <end position="56"/>
    </location>
</feature>
<evidence type="ECO:0000256" key="2">
    <source>
        <dbReference type="SAM" id="SignalP"/>
    </source>
</evidence>
<reference evidence="3" key="1">
    <citation type="submission" date="2024-06" db="EMBL/GenBank/DDBJ databases">
        <authorList>
            <person name="Song Z."/>
        </authorList>
    </citation>
    <scope>NUCLEOTIDE SEQUENCE</scope>
    <source>
        <strain evidence="3">A1-4-2</strain>
    </source>
</reference>
<sequence length="127" mass="14200">MKKLVHAGLFALTTAVLAAPAAIAAPPAHAHENNDHAQNMHPGDAHGQQHAEQRHHEVVQNRVLKPSRDWKAGQALPSHYYGKGYAIDHKRYKNLSKPGKNQRWIRVNGDYVLINTLNHSIVKIMTN</sequence>
<evidence type="ECO:0000256" key="1">
    <source>
        <dbReference type="SAM" id="MobiDB-lite"/>
    </source>
</evidence>
<dbReference type="RefSeq" id="WP_200223500.1">
    <property type="nucleotide sequence ID" value="NZ_CP157981.1"/>
</dbReference>
<dbReference type="Pfam" id="PF11776">
    <property type="entry name" value="RcnB"/>
    <property type="match status" value="1"/>
</dbReference>
<dbReference type="Gene3D" id="3.10.450.160">
    <property type="entry name" value="inner membrane protein cigr"/>
    <property type="match status" value="1"/>
</dbReference>
<feature type="region of interest" description="Disordered" evidence="1">
    <location>
        <begin position="31"/>
        <end position="56"/>
    </location>
</feature>
<organism evidence="3">
    <name type="scientific">Acinetobacter sp. A1-4-2</name>
    <dbReference type="NCBI Taxonomy" id="3156489"/>
    <lineage>
        <taxon>Bacteria</taxon>
        <taxon>Pseudomonadati</taxon>
        <taxon>Pseudomonadota</taxon>
        <taxon>Gammaproteobacteria</taxon>
        <taxon>Moraxellales</taxon>
        <taxon>Moraxellaceae</taxon>
        <taxon>Acinetobacter</taxon>
    </lineage>
</organism>
<name>A0AAU7SX67_9GAMM</name>
<protein>
    <submittedName>
        <fullName evidence="3">RcnB family protein</fullName>
    </submittedName>
</protein>
<feature type="signal peptide" evidence="2">
    <location>
        <begin position="1"/>
        <end position="18"/>
    </location>
</feature>
<accession>A0AAU7SX67</accession>
<feature type="chain" id="PRO_5043627498" evidence="2">
    <location>
        <begin position="19"/>
        <end position="127"/>
    </location>
</feature>
<dbReference type="AlphaFoldDB" id="A0AAU7SX67"/>
<proteinExistence type="predicted"/>
<gene>
    <name evidence="3" type="ORF">ABJ384_13825</name>
</gene>
<keyword evidence="2" id="KW-0732">Signal</keyword>